<accession>A0A8H6HG31</accession>
<proteinExistence type="predicted"/>
<organism evidence="3 4">
    <name type="scientific">Ephemerocybe angulata</name>
    <dbReference type="NCBI Taxonomy" id="980116"/>
    <lineage>
        <taxon>Eukaryota</taxon>
        <taxon>Fungi</taxon>
        <taxon>Dikarya</taxon>
        <taxon>Basidiomycota</taxon>
        <taxon>Agaricomycotina</taxon>
        <taxon>Agaricomycetes</taxon>
        <taxon>Agaricomycetidae</taxon>
        <taxon>Agaricales</taxon>
        <taxon>Agaricineae</taxon>
        <taxon>Psathyrellaceae</taxon>
        <taxon>Ephemerocybe</taxon>
    </lineage>
</organism>
<reference evidence="3 4" key="1">
    <citation type="submission" date="2020-07" db="EMBL/GenBank/DDBJ databases">
        <title>Comparative genomics of pyrophilous fungi reveals a link between fire events and developmental genes.</title>
        <authorList>
            <consortium name="DOE Joint Genome Institute"/>
            <person name="Steindorff A.S."/>
            <person name="Carver A."/>
            <person name="Calhoun S."/>
            <person name="Stillman K."/>
            <person name="Liu H."/>
            <person name="Lipzen A."/>
            <person name="Pangilinan J."/>
            <person name="Labutti K."/>
            <person name="Bruns T.D."/>
            <person name="Grigoriev I.V."/>
        </authorList>
    </citation>
    <scope>NUCLEOTIDE SEQUENCE [LARGE SCALE GENOMIC DNA]</scope>
    <source>
        <strain evidence="3 4">CBS 144469</strain>
    </source>
</reference>
<feature type="region of interest" description="Disordered" evidence="1">
    <location>
        <begin position="1"/>
        <end position="34"/>
    </location>
</feature>
<keyword evidence="4" id="KW-1185">Reference proteome</keyword>
<dbReference type="Proteomes" id="UP000521943">
    <property type="component" value="Unassembled WGS sequence"/>
</dbReference>
<dbReference type="OrthoDB" id="3221808at2759"/>
<gene>
    <name evidence="3" type="ORF">DFP72DRAFT_925519</name>
</gene>
<dbReference type="EMBL" id="JACGCI010000103">
    <property type="protein sequence ID" value="KAF6745676.1"/>
    <property type="molecule type" value="Genomic_DNA"/>
</dbReference>
<evidence type="ECO:0000313" key="4">
    <source>
        <dbReference type="Proteomes" id="UP000521943"/>
    </source>
</evidence>
<evidence type="ECO:0000259" key="2">
    <source>
        <dbReference type="Pfam" id="PF20153"/>
    </source>
</evidence>
<feature type="compositionally biased region" description="Basic and acidic residues" evidence="1">
    <location>
        <begin position="1"/>
        <end position="10"/>
    </location>
</feature>
<protein>
    <recommendedName>
        <fullName evidence="2">DUF6535 domain-containing protein</fullName>
    </recommendedName>
</protein>
<evidence type="ECO:0000256" key="1">
    <source>
        <dbReference type="SAM" id="MobiDB-lite"/>
    </source>
</evidence>
<dbReference type="InterPro" id="IPR045338">
    <property type="entry name" value="DUF6535"/>
</dbReference>
<evidence type="ECO:0000313" key="3">
    <source>
        <dbReference type="EMBL" id="KAF6745676.1"/>
    </source>
</evidence>
<name>A0A8H6HG31_9AGAR</name>
<comment type="caution">
    <text evidence="3">The sequence shown here is derived from an EMBL/GenBank/DDBJ whole genome shotgun (WGS) entry which is preliminary data.</text>
</comment>
<dbReference type="Pfam" id="PF20153">
    <property type="entry name" value="DUF6535"/>
    <property type="match status" value="1"/>
</dbReference>
<feature type="domain" description="DUF6535" evidence="2">
    <location>
        <begin position="76"/>
        <end position="109"/>
    </location>
</feature>
<dbReference type="AlphaFoldDB" id="A0A8H6HG31"/>
<sequence length="131" mass="14236">MDAERKRKDGAPYANSDSSAEKAQQNDSNASAPKLPATAKAIITRVEAVLNVQGAPSGSGGIGNKVQEFREDAKIWKCYLEVAELRAREQAELWNSSLDSLMIFAGLFAVWKAGVSSPNRRLKSRQGLDPM</sequence>
<feature type="compositionally biased region" description="Polar residues" evidence="1">
    <location>
        <begin position="15"/>
        <end position="31"/>
    </location>
</feature>